<feature type="binding site" evidence="4">
    <location>
        <position position="92"/>
    </location>
    <ligand>
        <name>Mg(2+)</name>
        <dbReference type="ChEBI" id="CHEBI:18420"/>
        <label>1</label>
    </ligand>
</feature>
<accession>A0A398BC02</accession>
<evidence type="ECO:0000256" key="1">
    <source>
        <dbReference type="ARBA" id="ARBA00001946"/>
    </source>
</evidence>
<dbReference type="InterPro" id="IPR000086">
    <property type="entry name" value="NUDIX_hydrolase_dom"/>
</dbReference>
<name>A0A398BC02_9BACI</name>
<reference evidence="7 8" key="1">
    <citation type="submission" date="2018-08" db="EMBL/GenBank/DDBJ databases">
        <title>Bacillus jemisoniae sp. nov., Bacillus chryseoplanitiae sp. nov., Bacillus resnikiae sp. nov., and Bacillus frankliniae sp. nov., isolated from Viking spacecraft and associated surfaces.</title>
        <authorList>
            <person name="Seuylemezian A."/>
            <person name="Vaishampayan P."/>
        </authorList>
    </citation>
    <scope>NUCLEOTIDE SEQUENCE [LARGE SCALE GENOMIC DNA]</scope>
    <source>
        <strain evidence="7 8">JJ-247</strain>
    </source>
</reference>
<keyword evidence="3 7" id="KW-0378">Hydrolase</keyword>
<sequence>MKSFEEKTLSTEQIFTGKVVSLQVDEVELPNGKTSKREIIKHPGAVAVIALTGDNKIIMVEQYRKALEKNIVEIPAGKLEKGEKPEICAARELEEETGYACSSMEWLMSFYTSPGFADELIHLYIAKGLYKKENPASADEDEFVSLMEITVEEALELMEKQSIHDAKTVLAIQYLQLQEAMVGK</sequence>
<protein>
    <submittedName>
        <fullName evidence="7">NUDIX hydrolase</fullName>
    </submittedName>
</protein>
<comment type="subunit">
    <text evidence="2">Homodimer.</text>
</comment>
<dbReference type="InterPro" id="IPR015797">
    <property type="entry name" value="NUDIX_hydrolase-like_dom_sf"/>
</dbReference>
<feature type="domain" description="Nudix hydrolase" evidence="6">
    <location>
        <begin position="40"/>
        <end position="171"/>
    </location>
</feature>
<gene>
    <name evidence="7" type="ORF">D1970_05415</name>
</gene>
<comment type="caution">
    <text evidence="7">The sequence shown here is derived from an EMBL/GenBank/DDBJ whole genome shotgun (WGS) entry which is preliminary data.</text>
</comment>
<dbReference type="GO" id="GO:0046872">
    <property type="term" value="F:metal ion binding"/>
    <property type="evidence" value="ECO:0007669"/>
    <property type="project" value="UniProtKB-KW"/>
</dbReference>
<evidence type="ECO:0000259" key="6">
    <source>
        <dbReference type="PROSITE" id="PS51462"/>
    </source>
</evidence>
<evidence type="ECO:0000313" key="8">
    <source>
        <dbReference type="Proteomes" id="UP000265816"/>
    </source>
</evidence>
<keyword evidence="4" id="KW-0460">Magnesium</keyword>
<dbReference type="GO" id="GO:0006753">
    <property type="term" value="P:nucleoside phosphate metabolic process"/>
    <property type="evidence" value="ECO:0007669"/>
    <property type="project" value="TreeGrafter"/>
</dbReference>
<dbReference type="AlphaFoldDB" id="A0A398BC02"/>
<feature type="short sequence motif" description="Nudix box" evidence="5">
    <location>
        <begin position="77"/>
        <end position="99"/>
    </location>
</feature>
<keyword evidence="8" id="KW-1185">Reference proteome</keyword>
<dbReference type="PANTHER" id="PTHR11839:SF18">
    <property type="entry name" value="NUDIX HYDROLASE DOMAIN-CONTAINING PROTEIN"/>
    <property type="match status" value="1"/>
</dbReference>
<dbReference type="Proteomes" id="UP000265816">
    <property type="component" value="Unassembled WGS sequence"/>
</dbReference>
<dbReference type="InterPro" id="IPR004385">
    <property type="entry name" value="NDP_pyrophosphatase"/>
</dbReference>
<proteinExistence type="predicted"/>
<evidence type="ECO:0000256" key="3">
    <source>
        <dbReference type="ARBA" id="ARBA00022801"/>
    </source>
</evidence>
<dbReference type="GO" id="GO:0005829">
    <property type="term" value="C:cytosol"/>
    <property type="evidence" value="ECO:0007669"/>
    <property type="project" value="TreeGrafter"/>
</dbReference>
<feature type="binding site" evidence="4">
    <location>
        <position position="142"/>
    </location>
    <ligand>
        <name>Mg(2+)</name>
        <dbReference type="ChEBI" id="CHEBI:18420"/>
        <label>1</label>
    </ligand>
</feature>
<feature type="binding site" evidence="4">
    <location>
        <position position="96"/>
    </location>
    <ligand>
        <name>Mg(2+)</name>
        <dbReference type="ChEBI" id="CHEBI:18420"/>
        <label>1</label>
    </ligand>
</feature>
<evidence type="ECO:0000256" key="2">
    <source>
        <dbReference type="ARBA" id="ARBA00011738"/>
    </source>
</evidence>
<organism evidence="7 8">
    <name type="scientific">Mesobacillus zeae</name>
    <dbReference type="NCBI Taxonomy" id="1917180"/>
    <lineage>
        <taxon>Bacteria</taxon>
        <taxon>Bacillati</taxon>
        <taxon>Bacillota</taxon>
        <taxon>Bacilli</taxon>
        <taxon>Bacillales</taxon>
        <taxon>Bacillaceae</taxon>
        <taxon>Mesobacillus</taxon>
    </lineage>
</organism>
<evidence type="ECO:0000256" key="5">
    <source>
        <dbReference type="PIRSR" id="PIRSR604385-3"/>
    </source>
</evidence>
<evidence type="ECO:0000256" key="4">
    <source>
        <dbReference type="PIRSR" id="PIRSR604385-2"/>
    </source>
</evidence>
<dbReference type="NCBIfam" id="TIGR00052">
    <property type="entry name" value="nudix-type nucleoside diphosphatase, YffH/AdpP family"/>
    <property type="match status" value="1"/>
</dbReference>
<dbReference type="PROSITE" id="PS00893">
    <property type="entry name" value="NUDIX_BOX"/>
    <property type="match status" value="1"/>
</dbReference>
<dbReference type="InterPro" id="IPR020084">
    <property type="entry name" value="NUDIX_hydrolase_CS"/>
</dbReference>
<dbReference type="SUPFAM" id="SSF55811">
    <property type="entry name" value="Nudix"/>
    <property type="match status" value="1"/>
</dbReference>
<dbReference type="PANTHER" id="PTHR11839">
    <property type="entry name" value="UDP/ADP-SUGAR PYROPHOSPHATASE"/>
    <property type="match status" value="1"/>
</dbReference>
<dbReference type="CDD" id="cd03424">
    <property type="entry name" value="NUDIX_ADPRase_Nudt5_UGPPase_Nudt14"/>
    <property type="match status" value="1"/>
</dbReference>
<dbReference type="GO" id="GO:0019693">
    <property type="term" value="P:ribose phosphate metabolic process"/>
    <property type="evidence" value="ECO:0007669"/>
    <property type="project" value="TreeGrafter"/>
</dbReference>
<dbReference type="RefSeq" id="WP_119111872.1">
    <property type="nucleotide sequence ID" value="NZ_CBCSEO010000009.1"/>
</dbReference>
<dbReference type="Gene3D" id="3.90.79.10">
    <property type="entry name" value="Nucleoside Triphosphate Pyrophosphohydrolase"/>
    <property type="match status" value="1"/>
</dbReference>
<evidence type="ECO:0000313" key="7">
    <source>
        <dbReference type="EMBL" id="RID87362.1"/>
    </source>
</evidence>
<keyword evidence="4" id="KW-0479">Metal-binding</keyword>
<comment type="cofactor">
    <cofactor evidence="1 4">
        <name>Mg(2+)</name>
        <dbReference type="ChEBI" id="CHEBI:18420"/>
    </cofactor>
</comment>
<dbReference type="EMBL" id="QWVT01000010">
    <property type="protein sequence ID" value="RID87362.1"/>
    <property type="molecule type" value="Genomic_DNA"/>
</dbReference>
<dbReference type="PROSITE" id="PS51462">
    <property type="entry name" value="NUDIX"/>
    <property type="match status" value="1"/>
</dbReference>
<feature type="binding site" evidence="4">
    <location>
        <position position="76"/>
    </location>
    <ligand>
        <name>Mg(2+)</name>
        <dbReference type="ChEBI" id="CHEBI:18420"/>
        <label>1</label>
    </ligand>
</feature>
<dbReference type="OrthoDB" id="9806150at2"/>
<dbReference type="GO" id="GO:0016818">
    <property type="term" value="F:hydrolase activity, acting on acid anhydrides, in phosphorus-containing anhydrides"/>
    <property type="evidence" value="ECO:0007669"/>
    <property type="project" value="InterPro"/>
</dbReference>
<dbReference type="Pfam" id="PF00293">
    <property type="entry name" value="NUDIX"/>
    <property type="match status" value="1"/>
</dbReference>
<dbReference type="FunFam" id="3.90.79.10:FF:000024">
    <property type="entry name" value="ADP-ribose pyrophosphatase"/>
    <property type="match status" value="1"/>
</dbReference>